<dbReference type="SUPFAM" id="SSF103473">
    <property type="entry name" value="MFS general substrate transporter"/>
    <property type="match status" value="1"/>
</dbReference>
<protein>
    <submittedName>
        <fullName evidence="6">Predicted arabinose efflux permease, MFS family</fullName>
    </submittedName>
</protein>
<feature type="transmembrane region" description="Helical" evidence="4">
    <location>
        <begin position="157"/>
        <end position="177"/>
    </location>
</feature>
<evidence type="ECO:0000256" key="1">
    <source>
        <dbReference type="ARBA" id="ARBA00022692"/>
    </source>
</evidence>
<feature type="transmembrane region" description="Helical" evidence="4">
    <location>
        <begin position="97"/>
        <end position="124"/>
    </location>
</feature>
<evidence type="ECO:0000256" key="2">
    <source>
        <dbReference type="ARBA" id="ARBA00022989"/>
    </source>
</evidence>
<name>A0A1I3Q9G6_9BURK</name>
<dbReference type="Proteomes" id="UP000199548">
    <property type="component" value="Unassembled WGS sequence"/>
</dbReference>
<feature type="transmembrane region" description="Helical" evidence="4">
    <location>
        <begin position="261"/>
        <end position="283"/>
    </location>
</feature>
<dbReference type="PANTHER" id="PTHR23537">
    <property type="match status" value="1"/>
</dbReference>
<dbReference type="STRING" id="420953.SAMN05192543_106258"/>
<feature type="transmembrane region" description="Helical" evidence="4">
    <location>
        <begin position="28"/>
        <end position="52"/>
    </location>
</feature>
<dbReference type="AlphaFoldDB" id="A0A1I3Q9G6"/>
<evidence type="ECO:0000256" key="4">
    <source>
        <dbReference type="SAM" id="Phobius"/>
    </source>
</evidence>
<evidence type="ECO:0000256" key="3">
    <source>
        <dbReference type="ARBA" id="ARBA00023136"/>
    </source>
</evidence>
<dbReference type="InterPro" id="IPR036259">
    <property type="entry name" value="MFS_trans_sf"/>
</dbReference>
<keyword evidence="3 4" id="KW-0472">Membrane</keyword>
<feature type="transmembrane region" description="Helical" evidence="4">
    <location>
        <begin position="229"/>
        <end position="255"/>
    </location>
</feature>
<accession>A0A1I3Q9G6</accession>
<feature type="transmembrane region" description="Helical" evidence="4">
    <location>
        <begin position="189"/>
        <end position="208"/>
    </location>
</feature>
<keyword evidence="2 4" id="KW-1133">Transmembrane helix</keyword>
<sequence>MSEKTHSSSVSRAGQADFSTADAALTPLWVVVGLAMGPAVALGLSRFAYALLLPLMRAELGWSFADAGAMNTANAAGYLAGALITAPLGRWIGNKRVFAIGLLLTALCVGATGMTSHFTLLLVLRTLTGVTGALAFVAGAGLTSAAAAGGSKSRAPTVLGVYFAGAGLGVMASALTIPPLLSATGWRGGWLALGGLSLLATIYGWLVLSRTPEPAHHATRARGGWSVKFMVCKLLSYCLYGAGYITYATFIVAYLRSNVGFNSYGITTFWSVLGLAAIVAAFAWGPVLGHLKGGWGTAATVAMVAVGAVLPLIWPTAAGAYLSAVLFGGSFLAVVAAVTSFARRAAQPHAWTAAIAALTVAFGVGQCIGPILSGALSDGPSGIRAGLWLSVGILTLSVIAAAFQPEPEAS</sequence>
<feature type="transmembrane region" description="Helical" evidence="4">
    <location>
        <begin position="385"/>
        <end position="403"/>
    </location>
</feature>
<feature type="transmembrane region" description="Helical" evidence="4">
    <location>
        <begin position="320"/>
        <end position="338"/>
    </location>
</feature>
<gene>
    <name evidence="6" type="ORF">SAMN05192543_106258</name>
</gene>
<dbReference type="InterPro" id="IPR010645">
    <property type="entry name" value="MFS_4"/>
</dbReference>
<feature type="transmembrane region" description="Helical" evidence="4">
    <location>
        <begin position="350"/>
        <end position="373"/>
    </location>
</feature>
<feature type="domain" description="Major facilitator superfamily (MFS) profile" evidence="5">
    <location>
        <begin position="31"/>
        <end position="409"/>
    </location>
</feature>
<dbReference type="PANTHER" id="PTHR23537:SF1">
    <property type="entry name" value="SUGAR TRANSPORTER"/>
    <property type="match status" value="1"/>
</dbReference>
<proteinExistence type="predicted"/>
<reference evidence="6 7" key="1">
    <citation type="submission" date="2016-10" db="EMBL/GenBank/DDBJ databases">
        <authorList>
            <person name="de Groot N.N."/>
        </authorList>
    </citation>
    <scope>NUCLEOTIDE SEQUENCE [LARGE SCALE GENOMIC DNA]</scope>
    <source>
        <strain evidence="6 7">LMG 23650</strain>
    </source>
</reference>
<feature type="transmembrane region" description="Helical" evidence="4">
    <location>
        <begin position="130"/>
        <end position="150"/>
    </location>
</feature>
<evidence type="ECO:0000313" key="7">
    <source>
        <dbReference type="Proteomes" id="UP000199548"/>
    </source>
</evidence>
<dbReference type="GO" id="GO:0022857">
    <property type="term" value="F:transmembrane transporter activity"/>
    <property type="evidence" value="ECO:0007669"/>
    <property type="project" value="InterPro"/>
</dbReference>
<dbReference type="EMBL" id="FOQU01000006">
    <property type="protein sequence ID" value="SFJ30017.1"/>
    <property type="molecule type" value="Genomic_DNA"/>
</dbReference>
<dbReference type="RefSeq" id="WP_170275694.1">
    <property type="nucleotide sequence ID" value="NZ_CP041743.1"/>
</dbReference>
<evidence type="ECO:0000259" key="5">
    <source>
        <dbReference type="PROSITE" id="PS50850"/>
    </source>
</evidence>
<dbReference type="Gene3D" id="1.20.1250.20">
    <property type="entry name" value="MFS general substrate transporter like domains"/>
    <property type="match status" value="2"/>
</dbReference>
<keyword evidence="7" id="KW-1185">Reference proteome</keyword>
<evidence type="ECO:0000313" key="6">
    <source>
        <dbReference type="EMBL" id="SFJ30017.1"/>
    </source>
</evidence>
<keyword evidence="1 4" id="KW-0812">Transmembrane</keyword>
<dbReference type="Pfam" id="PF06779">
    <property type="entry name" value="MFS_4"/>
    <property type="match status" value="1"/>
</dbReference>
<dbReference type="PROSITE" id="PS50850">
    <property type="entry name" value="MFS"/>
    <property type="match status" value="1"/>
</dbReference>
<dbReference type="InterPro" id="IPR020846">
    <property type="entry name" value="MFS_dom"/>
</dbReference>
<organism evidence="6 7">
    <name type="scientific">Paraburkholderia megapolitana</name>
    <dbReference type="NCBI Taxonomy" id="420953"/>
    <lineage>
        <taxon>Bacteria</taxon>
        <taxon>Pseudomonadati</taxon>
        <taxon>Pseudomonadota</taxon>
        <taxon>Betaproteobacteria</taxon>
        <taxon>Burkholderiales</taxon>
        <taxon>Burkholderiaceae</taxon>
        <taxon>Paraburkholderia</taxon>
    </lineage>
</organism>
<feature type="transmembrane region" description="Helical" evidence="4">
    <location>
        <begin position="295"/>
        <end position="314"/>
    </location>
</feature>
<dbReference type="GO" id="GO:0005886">
    <property type="term" value="C:plasma membrane"/>
    <property type="evidence" value="ECO:0007669"/>
    <property type="project" value="TreeGrafter"/>
</dbReference>